<gene>
    <name evidence="2" type="ORF">EV675_1681</name>
</gene>
<protein>
    <recommendedName>
        <fullName evidence="4">Lipoprotein</fullName>
    </recommendedName>
</protein>
<evidence type="ECO:0000313" key="2">
    <source>
        <dbReference type="EMBL" id="RZS85651.1"/>
    </source>
</evidence>
<accession>A0A4Q7NKM6</accession>
<dbReference type="Proteomes" id="UP000292445">
    <property type="component" value="Unassembled WGS sequence"/>
</dbReference>
<dbReference type="EMBL" id="SGXC01000001">
    <property type="protein sequence ID" value="RZS85651.1"/>
    <property type="molecule type" value="Genomic_DNA"/>
</dbReference>
<evidence type="ECO:0000313" key="3">
    <source>
        <dbReference type="Proteomes" id="UP000292445"/>
    </source>
</evidence>
<organism evidence="2 3">
    <name type="scientific">Pigmentiphaga kullae</name>
    <dbReference type="NCBI Taxonomy" id="151784"/>
    <lineage>
        <taxon>Bacteria</taxon>
        <taxon>Pseudomonadati</taxon>
        <taxon>Pseudomonadota</taxon>
        <taxon>Betaproteobacteria</taxon>
        <taxon>Burkholderiales</taxon>
        <taxon>Alcaligenaceae</taxon>
        <taxon>Pigmentiphaga</taxon>
    </lineage>
</organism>
<name>A0A4Q7NKM6_9BURK</name>
<comment type="caution">
    <text evidence="2">The sequence shown here is derived from an EMBL/GenBank/DDBJ whole genome shotgun (WGS) entry which is preliminary data.</text>
</comment>
<dbReference type="OrthoDB" id="7596528at2"/>
<sequence>MIRSVGAMVVAIVLSGCAMNAPQYSARMDNVLKLKEAEFRDAKVADFSSLAAKDNANPISLRADRLESPYGKSYSAYLTEAIKQELTLAGKYSQASNVEISGELQKNELNAGSFTTGDGFIAARVVVRKGGQVAYDQVKSATITWPSSFAGAVAIPAAAQSYPTLVQTLLDTLFSDKAFLDALK</sequence>
<dbReference type="AlphaFoldDB" id="A0A4Q7NKM6"/>
<feature type="signal peptide" evidence="1">
    <location>
        <begin position="1"/>
        <end position="20"/>
    </location>
</feature>
<reference evidence="2 3" key="1">
    <citation type="submission" date="2019-02" db="EMBL/GenBank/DDBJ databases">
        <title>Genomic Encyclopedia of Type Strains, Phase IV (KMG-IV): sequencing the most valuable type-strain genomes for metagenomic binning, comparative biology and taxonomic classification.</title>
        <authorList>
            <person name="Goeker M."/>
        </authorList>
    </citation>
    <scope>NUCLEOTIDE SEQUENCE [LARGE SCALE GENOMIC DNA]</scope>
    <source>
        <strain evidence="2 3">K24</strain>
    </source>
</reference>
<keyword evidence="3" id="KW-1185">Reference proteome</keyword>
<feature type="chain" id="PRO_5020936895" description="Lipoprotein" evidence="1">
    <location>
        <begin position="21"/>
        <end position="184"/>
    </location>
</feature>
<evidence type="ECO:0000256" key="1">
    <source>
        <dbReference type="SAM" id="SignalP"/>
    </source>
</evidence>
<evidence type="ECO:0008006" key="4">
    <source>
        <dbReference type="Google" id="ProtNLM"/>
    </source>
</evidence>
<dbReference type="PROSITE" id="PS51257">
    <property type="entry name" value="PROKAR_LIPOPROTEIN"/>
    <property type="match status" value="1"/>
</dbReference>
<keyword evidence="1" id="KW-0732">Signal</keyword>
<proteinExistence type="predicted"/>